<comment type="caution">
    <text evidence="10">Lacks conserved residue(s) required for the propagation of feature annotation.</text>
</comment>
<dbReference type="InterPro" id="IPR000056">
    <property type="entry name" value="Ribul_P_3_epim-like"/>
</dbReference>
<keyword evidence="10 11" id="KW-0119">Carbohydrate metabolism</keyword>
<keyword evidence="13" id="KW-0464">Manganese</keyword>
<proteinExistence type="inferred from homology"/>
<dbReference type="GO" id="GO:0019323">
    <property type="term" value="P:pentose catabolic process"/>
    <property type="evidence" value="ECO:0007669"/>
    <property type="project" value="UniProtKB-UniRule"/>
</dbReference>
<dbReference type="HAMAP" id="MF_02227">
    <property type="entry name" value="RPE"/>
    <property type="match status" value="1"/>
</dbReference>
<dbReference type="InterPro" id="IPR013785">
    <property type="entry name" value="Aldolase_TIM"/>
</dbReference>
<evidence type="ECO:0000256" key="9">
    <source>
        <dbReference type="ARBA" id="ARBA00023235"/>
    </source>
</evidence>
<feature type="binding site" evidence="10 13">
    <location>
        <position position="49"/>
    </location>
    <ligand>
        <name>a divalent metal cation</name>
        <dbReference type="ChEBI" id="CHEBI:60240"/>
    </ligand>
</feature>
<feature type="binding site" evidence="10 13">
    <location>
        <position position="51"/>
    </location>
    <ligand>
        <name>a divalent metal cation</name>
        <dbReference type="ChEBI" id="CHEBI:60240"/>
    </ligand>
</feature>
<dbReference type="AlphaFoldDB" id="A0A5C5VK77"/>
<comment type="cofactor">
    <cofactor evidence="5">
        <name>Fe(2+)</name>
        <dbReference type="ChEBI" id="CHEBI:29033"/>
    </cofactor>
</comment>
<comment type="cofactor">
    <cofactor evidence="4">
        <name>Zn(2+)</name>
        <dbReference type="ChEBI" id="CHEBI:29105"/>
    </cofactor>
</comment>
<comment type="catalytic activity">
    <reaction evidence="1 10 11">
        <text>D-ribulose 5-phosphate = D-xylulose 5-phosphate</text>
        <dbReference type="Rhea" id="RHEA:13677"/>
        <dbReference type="ChEBI" id="CHEBI:57737"/>
        <dbReference type="ChEBI" id="CHEBI:58121"/>
        <dbReference type="EC" id="5.1.3.1"/>
    </reaction>
</comment>
<evidence type="ECO:0000256" key="14">
    <source>
        <dbReference type="PIRSR" id="PIRSR001461-3"/>
    </source>
</evidence>
<feature type="binding site" evidence="10 13">
    <location>
        <position position="188"/>
    </location>
    <ligand>
        <name>a divalent metal cation</name>
        <dbReference type="ChEBI" id="CHEBI:60240"/>
    </ligand>
</feature>
<protein>
    <recommendedName>
        <fullName evidence="7 10">Ribulose-phosphate 3-epimerase</fullName>
        <ecNumber evidence="7 10">5.1.3.1</ecNumber>
    </recommendedName>
</protein>
<keyword evidence="13" id="KW-0862">Zinc</keyword>
<dbReference type="EMBL" id="SIHJ01000001">
    <property type="protein sequence ID" value="TWT38112.1"/>
    <property type="molecule type" value="Genomic_DNA"/>
</dbReference>
<dbReference type="PROSITE" id="PS51257">
    <property type="entry name" value="PROKAR_LIPOPROTEIN"/>
    <property type="match status" value="1"/>
</dbReference>
<evidence type="ECO:0000256" key="4">
    <source>
        <dbReference type="ARBA" id="ARBA00001947"/>
    </source>
</evidence>
<dbReference type="Proteomes" id="UP000316714">
    <property type="component" value="Unassembled WGS sequence"/>
</dbReference>
<organism evidence="15 16">
    <name type="scientific">Posidoniimonas corsicana</name>
    <dbReference type="NCBI Taxonomy" id="1938618"/>
    <lineage>
        <taxon>Bacteria</taxon>
        <taxon>Pseudomonadati</taxon>
        <taxon>Planctomycetota</taxon>
        <taxon>Planctomycetia</taxon>
        <taxon>Pirellulales</taxon>
        <taxon>Lacipirellulaceae</taxon>
        <taxon>Posidoniimonas</taxon>
    </lineage>
</organism>
<feature type="binding site" evidence="14">
    <location>
        <position position="190"/>
    </location>
    <ligand>
        <name>substrate</name>
    </ligand>
</feature>
<keyword evidence="8 10" id="KW-0479">Metal-binding</keyword>
<dbReference type="OrthoDB" id="1645589at2"/>
<dbReference type="EC" id="5.1.3.1" evidence="7 10"/>
<dbReference type="CDD" id="cd00429">
    <property type="entry name" value="RPE"/>
    <property type="match status" value="1"/>
</dbReference>
<dbReference type="NCBIfam" id="NF004076">
    <property type="entry name" value="PRK05581.1-4"/>
    <property type="match status" value="1"/>
</dbReference>
<dbReference type="PIRSF" id="PIRSF001461">
    <property type="entry name" value="RPE"/>
    <property type="match status" value="1"/>
</dbReference>
<evidence type="ECO:0000256" key="12">
    <source>
        <dbReference type="PIRSR" id="PIRSR001461-1"/>
    </source>
</evidence>
<feature type="active site" description="Proton acceptor" evidence="10 12">
    <location>
        <position position="51"/>
    </location>
</feature>
<dbReference type="FunFam" id="3.20.20.70:FF:000004">
    <property type="entry name" value="Ribulose-phosphate 3-epimerase"/>
    <property type="match status" value="1"/>
</dbReference>
<comment type="caution">
    <text evidence="15">The sequence shown here is derived from an EMBL/GenBank/DDBJ whole genome shotgun (WGS) entry which is preliminary data.</text>
</comment>
<feature type="binding site" evidence="14">
    <location>
        <begin position="210"/>
        <end position="211"/>
    </location>
    <ligand>
        <name>substrate</name>
    </ligand>
</feature>
<dbReference type="GO" id="GO:0005737">
    <property type="term" value="C:cytoplasm"/>
    <property type="evidence" value="ECO:0007669"/>
    <property type="project" value="UniProtKB-ARBA"/>
</dbReference>
<feature type="binding site" evidence="10 13">
    <location>
        <position position="82"/>
    </location>
    <ligand>
        <name>a divalent metal cation</name>
        <dbReference type="ChEBI" id="CHEBI:60240"/>
    </ligand>
</feature>
<dbReference type="InterPro" id="IPR026019">
    <property type="entry name" value="Ribul_P_3_epim"/>
</dbReference>
<gene>
    <name evidence="10 15" type="primary">rpe</name>
    <name evidence="15" type="ORF">KOR34_30800</name>
</gene>
<dbReference type="InterPro" id="IPR011060">
    <property type="entry name" value="RibuloseP-bd_barrel"/>
</dbReference>
<dbReference type="NCBIfam" id="TIGR01163">
    <property type="entry name" value="rpe"/>
    <property type="match status" value="1"/>
</dbReference>
<keyword evidence="13" id="KW-0170">Cobalt</keyword>
<evidence type="ECO:0000313" key="16">
    <source>
        <dbReference type="Proteomes" id="UP000316714"/>
    </source>
</evidence>
<evidence type="ECO:0000256" key="1">
    <source>
        <dbReference type="ARBA" id="ARBA00001782"/>
    </source>
</evidence>
<evidence type="ECO:0000256" key="6">
    <source>
        <dbReference type="ARBA" id="ARBA00009541"/>
    </source>
</evidence>
<reference evidence="15 16" key="1">
    <citation type="submission" date="2019-02" db="EMBL/GenBank/DDBJ databases">
        <title>Deep-cultivation of Planctomycetes and their phenomic and genomic characterization uncovers novel biology.</title>
        <authorList>
            <person name="Wiegand S."/>
            <person name="Jogler M."/>
            <person name="Boedeker C."/>
            <person name="Pinto D."/>
            <person name="Vollmers J."/>
            <person name="Rivas-Marin E."/>
            <person name="Kohn T."/>
            <person name="Peeters S.H."/>
            <person name="Heuer A."/>
            <person name="Rast P."/>
            <person name="Oberbeckmann S."/>
            <person name="Bunk B."/>
            <person name="Jeske O."/>
            <person name="Meyerdierks A."/>
            <person name="Storesund J.E."/>
            <person name="Kallscheuer N."/>
            <person name="Luecker S."/>
            <person name="Lage O.M."/>
            <person name="Pohl T."/>
            <person name="Merkel B.J."/>
            <person name="Hornburger P."/>
            <person name="Mueller R.-W."/>
            <person name="Bruemmer F."/>
            <person name="Labrenz M."/>
            <person name="Spormann A.M."/>
            <person name="Op Den Camp H."/>
            <person name="Overmann J."/>
            <person name="Amann R."/>
            <person name="Jetten M.S.M."/>
            <person name="Mascher T."/>
            <person name="Medema M.H."/>
            <person name="Devos D.P."/>
            <person name="Kaster A.-K."/>
            <person name="Ovreas L."/>
            <person name="Rohde M."/>
            <person name="Galperin M.Y."/>
            <person name="Jogler C."/>
        </authorList>
    </citation>
    <scope>NUCLEOTIDE SEQUENCE [LARGE SCALE GENOMIC DNA]</scope>
    <source>
        <strain evidence="15 16">KOR34</strain>
    </source>
</reference>
<dbReference type="Gene3D" id="3.20.20.70">
    <property type="entry name" value="Aldolase class I"/>
    <property type="match status" value="1"/>
</dbReference>
<comment type="function">
    <text evidence="10">Catalyzes the reversible epimerization of D-ribulose 5-phosphate to D-xylulose 5-phosphate.</text>
</comment>
<dbReference type="GO" id="GO:0046872">
    <property type="term" value="F:metal ion binding"/>
    <property type="evidence" value="ECO:0007669"/>
    <property type="project" value="UniProtKB-UniRule"/>
</dbReference>
<dbReference type="GO" id="GO:0004750">
    <property type="term" value="F:D-ribulose-phosphate 3-epimerase activity"/>
    <property type="evidence" value="ECO:0007669"/>
    <property type="project" value="UniProtKB-UniRule"/>
</dbReference>
<feature type="binding site" evidence="10 14">
    <location>
        <position position="24"/>
    </location>
    <ligand>
        <name>substrate</name>
    </ligand>
</feature>
<evidence type="ECO:0000256" key="2">
    <source>
        <dbReference type="ARBA" id="ARBA00001936"/>
    </source>
</evidence>
<dbReference type="PROSITE" id="PS01085">
    <property type="entry name" value="RIBUL_P_3_EPIMER_1"/>
    <property type="match status" value="1"/>
</dbReference>
<sequence length="236" mass="25316">MPNFRNRESVRASLGSRSPVLMPSLLACDFANLQQEIRDIEATGVHGLHLDVMDGHFVPNLSFGLPVIEAIRAVTDLPLDVHLMIDNPAEYAARYRDAGADCITVHAEVLDDPRPLLDEIRESGAMAGLSLNPPTPLETILPALPHCDLVLVMSVMPGFGGQEFDPVALEKLSRLRDDPACDALLEVDGGVNPSTIADCVRAGADLLVAGTAVFGADDYQQRVDSLNQLARSGRDG</sequence>
<evidence type="ECO:0000256" key="7">
    <source>
        <dbReference type="ARBA" id="ARBA00013188"/>
    </source>
</evidence>
<dbReference type="GO" id="GO:0006098">
    <property type="term" value="P:pentose-phosphate shunt"/>
    <property type="evidence" value="ECO:0007669"/>
    <property type="project" value="UniProtKB-UniRule"/>
</dbReference>
<dbReference type="PROSITE" id="PS01086">
    <property type="entry name" value="RIBUL_P_3_EPIMER_2"/>
    <property type="match status" value="1"/>
</dbReference>
<comment type="cofactor">
    <cofactor evidence="10 13">
        <name>a divalent metal cation</name>
        <dbReference type="ChEBI" id="CHEBI:60240"/>
    </cofactor>
    <text evidence="10 13">Binds 1 divalent metal cation per subunit.</text>
</comment>
<evidence type="ECO:0000256" key="8">
    <source>
        <dbReference type="ARBA" id="ARBA00022723"/>
    </source>
</evidence>
<evidence type="ECO:0000313" key="15">
    <source>
        <dbReference type="EMBL" id="TWT38112.1"/>
    </source>
</evidence>
<evidence type="ECO:0000256" key="13">
    <source>
        <dbReference type="PIRSR" id="PIRSR001461-2"/>
    </source>
</evidence>
<keyword evidence="9 10" id="KW-0413">Isomerase</keyword>
<feature type="binding site" evidence="10">
    <location>
        <begin position="188"/>
        <end position="190"/>
    </location>
    <ligand>
        <name>substrate</name>
    </ligand>
</feature>
<dbReference type="RefSeq" id="WP_146565401.1">
    <property type="nucleotide sequence ID" value="NZ_SIHJ01000001.1"/>
</dbReference>
<evidence type="ECO:0000256" key="5">
    <source>
        <dbReference type="ARBA" id="ARBA00001954"/>
    </source>
</evidence>
<accession>A0A5C5VK77</accession>
<name>A0A5C5VK77_9BACT</name>
<evidence type="ECO:0000256" key="10">
    <source>
        <dbReference type="HAMAP-Rule" id="MF_02227"/>
    </source>
</evidence>
<keyword evidence="16" id="KW-1185">Reference proteome</keyword>
<comment type="cofactor">
    <cofactor evidence="3">
        <name>Co(2+)</name>
        <dbReference type="ChEBI" id="CHEBI:48828"/>
    </cofactor>
</comment>
<feature type="active site" description="Proton donor" evidence="10 12">
    <location>
        <position position="188"/>
    </location>
</feature>
<feature type="binding site" evidence="10 14">
    <location>
        <begin position="158"/>
        <end position="161"/>
    </location>
    <ligand>
        <name>substrate</name>
    </ligand>
</feature>
<evidence type="ECO:0000256" key="11">
    <source>
        <dbReference type="PIRNR" id="PIRNR001461"/>
    </source>
</evidence>
<dbReference type="Pfam" id="PF00834">
    <property type="entry name" value="Ribul_P_3_epim"/>
    <property type="match status" value="1"/>
</dbReference>
<comment type="pathway">
    <text evidence="10">Carbohydrate degradation.</text>
</comment>
<dbReference type="SUPFAM" id="SSF51366">
    <property type="entry name" value="Ribulose-phoshate binding barrel"/>
    <property type="match status" value="1"/>
</dbReference>
<comment type="cofactor">
    <cofactor evidence="2">
        <name>Mn(2+)</name>
        <dbReference type="ChEBI" id="CHEBI:29035"/>
    </cofactor>
</comment>
<evidence type="ECO:0000256" key="3">
    <source>
        <dbReference type="ARBA" id="ARBA00001941"/>
    </source>
</evidence>
<dbReference type="PANTHER" id="PTHR11749">
    <property type="entry name" value="RIBULOSE-5-PHOSPHATE-3-EPIMERASE"/>
    <property type="match status" value="1"/>
</dbReference>
<feature type="binding site" evidence="10 14">
    <location>
        <position position="82"/>
    </location>
    <ligand>
        <name>substrate</name>
    </ligand>
</feature>
<comment type="similarity">
    <text evidence="6 10 11">Belongs to the ribulose-phosphate 3-epimerase family.</text>
</comment>